<reference evidence="11 12" key="2">
    <citation type="submission" date="2018-10" db="EMBL/GenBank/DDBJ databases">
        <authorList>
            <consortium name="Pathogen Informatics"/>
        </authorList>
    </citation>
    <scope>NUCLEOTIDE SEQUENCE [LARGE SCALE GENOMIC DNA]</scope>
</reference>
<dbReference type="PANTHER" id="PTHR15995:SF1">
    <property type="entry name" value="PROTEIN ZWILCH HOMOLOG"/>
    <property type="match status" value="1"/>
</dbReference>
<evidence type="ECO:0000256" key="9">
    <source>
        <dbReference type="RuleBase" id="RU369076"/>
    </source>
</evidence>
<proteinExistence type="inferred from homology"/>
<evidence type="ECO:0000256" key="10">
    <source>
        <dbReference type="SAM" id="MobiDB-lite"/>
    </source>
</evidence>
<dbReference type="EMBL" id="UXUI01008306">
    <property type="protein sequence ID" value="VDD91147.1"/>
    <property type="molecule type" value="Genomic_DNA"/>
</dbReference>
<dbReference type="Pfam" id="PF09817">
    <property type="entry name" value="Zwilch"/>
    <property type="match status" value="1"/>
</dbReference>
<gene>
    <name evidence="11" type="ORF">EVEC_LOCUS5898</name>
</gene>
<evidence type="ECO:0000313" key="12">
    <source>
        <dbReference type="Proteomes" id="UP000274131"/>
    </source>
</evidence>
<keyword evidence="4 9" id="KW-0132">Cell division</keyword>
<dbReference type="InterPro" id="IPR018630">
    <property type="entry name" value="Zwilch"/>
</dbReference>
<comment type="subcellular location">
    <subcellularLocation>
        <location evidence="1 9">Chromosome</location>
        <location evidence="1 9">Centromere</location>
        <location evidence="1 9">Kinetochore</location>
    </subcellularLocation>
</comment>
<organism evidence="13">
    <name type="scientific">Enterobius vermicularis</name>
    <name type="common">Human pinworm</name>
    <dbReference type="NCBI Taxonomy" id="51028"/>
    <lineage>
        <taxon>Eukaryota</taxon>
        <taxon>Metazoa</taxon>
        <taxon>Ecdysozoa</taxon>
        <taxon>Nematoda</taxon>
        <taxon>Chromadorea</taxon>
        <taxon>Rhabditida</taxon>
        <taxon>Spirurina</taxon>
        <taxon>Oxyuridomorpha</taxon>
        <taxon>Oxyuroidea</taxon>
        <taxon>Oxyuridae</taxon>
        <taxon>Enterobius</taxon>
    </lineage>
</organism>
<comment type="similarity">
    <text evidence="2 9">Belongs to the ZWILCH family.</text>
</comment>
<name>A0A0N4V7L8_ENTVE</name>
<evidence type="ECO:0000256" key="3">
    <source>
        <dbReference type="ARBA" id="ARBA00022454"/>
    </source>
</evidence>
<keyword evidence="3 9" id="KW-0158">Chromosome</keyword>
<dbReference type="Proteomes" id="UP000274131">
    <property type="component" value="Unassembled WGS sequence"/>
</dbReference>
<evidence type="ECO:0000256" key="7">
    <source>
        <dbReference type="ARBA" id="ARBA00023306"/>
    </source>
</evidence>
<dbReference type="STRING" id="51028.A0A0N4V7L8"/>
<evidence type="ECO:0000313" key="13">
    <source>
        <dbReference type="WBParaSite" id="EVEC_0000628701-mRNA-1"/>
    </source>
</evidence>
<dbReference type="GO" id="GO:0007094">
    <property type="term" value="P:mitotic spindle assembly checkpoint signaling"/>
    <property type="evidence" value="ECO:0007669"/>
    <property type="project" value="UniProtKB-UniRule"/>
</dbReference>
<keyword evidence="6 9" id="KW-0995">Kinetochore</keyword>
<dbReference type="GO" id="GO:1990423">
    <property type="term" value="C:RZZ complex"/>
    <property type="evidence" value="ECO:0007669"/>
    <property type="project" value="UniProtKB-UniRule"/>
</dbReference>
<comment type="function">
    <text evidence="9">Essential component of the mitotic checkpoint, which prevents cells from prematurely exiting mitosis. Required for the assembly of the dynein-dynactin and MAD1-MAD2 complexes onto kinetochores. Its function related to the spindle assembly machinery is proposed to depend on its association in the mitotic RZZ complex.</text>
</comment>
<protein>
    <recommendedName>
        <fullName evidence="9">Protein zwilch</fullName>
    </recommendedName>
</protein>
<dbReference type="PANTHER" id="PTHR15995">
    <property type="entry name" value="PROTEIN ZWILCH HOMOLOG"/>
    <property type="match status" value="1"/>
</dbReference>
<keyword evidence="8 9" id="KW-0137">Centromere</keyword>
<evidence type="ECO:0000256" key="8">
    <source>
        <dbReference type="ARBA" id="ARBA00023328"/>
    </source>
</evidence>
<dbReference type="Gene3D" id="1.10.287.1880">
    <property type="match status" value="1"/>
</dbReference>
<feature type="region of interest" description="Disordered" evidence="10">
    <location>
        <begin position="44"/>
        <end position="75"/>
    </location>
</feature>
<evidence type="ECO:0000256" key="1">
    <source>
        <dbReference type="ARBA" id="ARBA00004629"/>
    </source>
</evidence>
<comment type="subunit">
    <text evidence="9">Component of the RZZ complex.</text>
</comment>
<evidence type="ECO:0000313" key="11">
    <source>
        <dbReference type="EMBL" id="VDD91147.1"/>
    </source>
</evidence>
<dbReference type="GO" id="GO:0034501">
    <property type="term" value="P:protein localization to kinetochore"/>
    <property type="evidence" value="ECO:0007669"/>
    <property type="project" value="UniProtKB-UniRule"/>
</dbReference>
<evidence type="ECO:0000256" key="5">
    <source>
        <dbReference type="ARBA" id="ARBA00022776"/>
    </source>
</evidence>
<keyword evidence="12" id="KW-1185">Reference proteome</keyword>
<keyword evidence="5 9" id="KW-0498">Mitosis</keyword>
<reference evidence="13" key="1">
    <citation type="submission" date="2017-02" db="UniProtKB">
        <authorList>
            <consortium name="WormBaseParasite"/>
        </authorList>
    </citation>
    <scope>IDENTIFICATION</scope>
</reference>
<dbReference type="OrthoDB" id="5556307at2759"/>
<sequence length="428" mass="48061">MGHGDCQSLLFDKYRARLMETADVPYVSAISTLPGSDVIIIDSNEETSNETGSEDPSVLESGRRISEESGSTNSEYAGSPLKFSFLTLSKLQKNDKYRFKPDVLLGLQKQFISNPLSSAEAGIILRKLNFDNWPFEKSLAGIPAFIMVDAHDVLKTVMLGVCKSDKVYTSYRIRYFGTELDSRSWGQVEEVGALFQPCEAAYTAHCTYSIIPEMPSTENDSENRMSAYLHLTIKWPCKFDELLSKPPPQAPVTLIIYPGWLDSRTPYFDWTSELQLILSLGHALRTGVLSFAGADLSADVSDVFKNVKKLLKTQTTLITSEEAYDDGMDFTDRLWVAMTGCRNYGMLVDILGLIFNALRNGYKNTMVRFDNKSQMARFLRDACNNDLMLPRLEGLTPIEIMLGMGLERFQRRCVSEIVSNGYIVISFI</sequence>
<evidence type="ECO:0000256" key="2">
    <source>
        <dbReference type="ARBA" id="ARBA00009062"/>
    </source>
</evidence>
<dbReference type="GO" id="GO:0051301">
    <property type="term" value="P:cell division"/>
    <property type="evidence" value="ECO:0007669"/>
    <property type="project" value="UniProtKB-UniRule"/>
</dbReference>
<dbReference type="WBParaSite" id="EVEC_0000628701-mRNA-1">
    <property type="protein sequence ID" value="EVEC_0000628701-mRNA-1"/>
    <property type="gene ID" value="EVEC_0000628701"/>
</dbReference>
<evidence type="ECO:0000256" key="6">
    <source>
        <dbReference type="ARBA" id="ARBA00022838"/>
    </source>
</evidence>
<keyword evidence="7 9" id="KW-0131">Cell cycle</keyword>
<accession>A0A0N4V7L8</accession>
<dbReference type="AlphaFoldDB" id="A0A0N4V7L8"/>
<evidence type="ECO:0000256" key="4">
    <source>
        <dbReference type="ARBA" id="ARBA00022618"/>
    </source>
</evidence>